<dbReference type="Proteomes" id="UP000243342">
    <property type="component" value="Unassembled WGS sequence"/>
</dbReference>
<accession>A0A1J7BL47</accession>
<keyword evidence="2" id="KW-1185">Reference proteome</keyword>
<name>A0A1J7BL47_9ACTN</name>
<dbReference type="STRING" id="1428644.BIV57_00815"/>
<proteinExistence type="predicted"/>
<evidence type="ECO:0000313" key="2">
    <source>
        <dbReference type="Proteomes" id="UP000243342"/>
    </source>
</evidence>
<organism evidence="1 2">
    <name type="scientific">Mangrovactinospora gilvigrisea</name>
    <dbReference type="NCBI Taxonomy" id="1428644"/>
    <lineage>
        <taxon>Bacteria</taxon>
        <taxon>Bacillati</taxon>
        <taxon>Actinomycetota</taxon>
        <taxon>Actinomycetes</taxon>
        <taxon>Kitasatosporales</taxon>
        <taxon>Streptomycetaceae</taxon>
        <taxon>Mangrovactinospora</taxon>
    </lineage>
</organism>
<sequence>MRQFPLAGRLERHVVRPERAPKPHALTLLAPAGGSWFGDVCGVEEDDNDAIARDTADGPMLTALLILCQCRVAQPVQRTHRTPPLAH</sequence>
<dbReference type="AlphaFoldDB" id="A0A1J7BL47"/>
<reference evidence="1 2" key="1">
    <citation type="submission" date="2016-10" db="EMBL/GenBank/DDBJ databases">
        <title>Genome sequence of Streptomyces gilvigriseus MUSC 26.</title>
        <authorList>
            <person name="Lee L.-H."/>
            <person name="Ser H.-L."/>
        </authorList>
    </citation>
    <scope>NUCLEOTIDE SEQUENCE [LARGE SCALE GENOMIC DNA]</scope>
    <source>
        <strain evidence="1 2">MUSC 26</strain>
    </source>
</reference>
<gene>
    <name evidence="1" type="ORF">BIV57_00815</name>
</gene>
<dbReference type="EMBL" id="MLCF01000002">
    <property type="protein sequence ID" value="OIV39415.1"/>
    <property type="molecule type" value="Genomic_DNA"/>
</dbReference>
<evidence type="ECO:0000313" key="1">
    <source>
        <dbReference type="EMBL" id="OIV39415.1"/>
    </source>
</evidence>
<comment type="caution">
    <text evidence="1">The sequence shown here is derived from an EMBL/GenBank/DDBJ whole genome shotgun (WGS) entry which is preliminary data.</text>
</comment>
<protein>
    <submittedName>
        <fullName evidence="1">Uncharacterized protein</fullName>
    </submittedName>
</protein>